<name>A0A7W0HUG4_9ACTN</name>
<dbReference type="GO" id="GO:0016020">
    <property type="term" value="C:membrane"/>
    <property type="evidence" value="ECO:0007669"/>
    <property type="project" value="InterPro"/>
</dbReference>
<evidence type="ECO:0000256" key="7">
    <source>
        <dbReference type="ARBA" id="ARBA00023157"/>
    </source>
</evidence>
<evidence type="ECO:0000256" key="1">
    <source>
        <dbReference type="ARBA" id="ARBA00002494"/>
    </source>
</evidence>
<dbReference type="InterPro" id="IPR017941">
    <property type="entry name" value="Rieske_2Fe-2S"/>
</dbReference>
<dbReference type="InterPro" id="IPR005805">
    <property type="entry name" value="Rieske_Fe-S_prot_C"/>
</dbReference>
<dbReference type="PROSITE" id="PS51296">
    <property type="entry name" value="RIESKE"/>
    <property type="match status" value="1"/>
</dbReference>
<feature type="domain" description="Rieske" evidence="11">
    <location>
        <begin position="67"/>
        <end position="159"/>
    </location>
</feature>
<evidence type="ECO:0000256" key="9">
    <source>
        <dbReference type="ARBA" id="ARBA00034078"/>
    </source>
</evidence>
<evidence type="ECO:0000256" key="5">
    <source>
        <dbReference type="ARBA" id="ARBA00023004"/>
    </source>
</evidence>
<dbReference type="GO" id="GO:0004497">
    <property type="term" value="F:monooxygenase activity"/>
    <property type="evidence" value="ECO:0007669"/>
    <property type="project" value="UniProtKB-ARBA"/>
</dbReference>
<dbReference type="InterPro" id="IPR036922">
    <property type="entry name" value="Rieske_2Fe-2S_sf"/>
</dbReference>
<evidence type="ECO:0000256" key="2">
    <source>
        <dbReference type="ARBA" id="ARBA00015816"/>
    </source>
</evidence>
<feature type="compositionally biased region" description="Low complexity" evidence="10">
    <location>
        <begin position="35"/>
        <end position="57"/>
    </location>
</feature>
<dbReference type="EMBL" id="JACDUR010000008">
    <property type="protein sequence ID" value="MBA2895942.1"/>
    <property type="molecule type" value="Genomic_DNA"/>
</dbReference>
<evidence type="ECO:0000256" key="6">
    <source>
        <dbReference type="ARBA" id="ARBA00023014"/>
    </source>
</evidence>
<keyword evidence="5" id="KW-0408">Iron</keyword>
<dbReference type="RefSeq" id="WP_181614697.1">
    <property type="nucleotide sequence ID" value="NZ_BAABAM010000007.1"/>
</dbReference>
<dbReference type="GO" id="GO:0046872">
    <property type="term" value="F:metal ion binding"/>
    <property type="evidence" value="ECO:0007669"/>
    <property type="project" value="UniProtKB-KW"/>
</dbReference>
<dbReference type="Proteomes" id="UP000530928">
    <property type="component" value="Unassembled WGS sequence"/>
</dbReference>
<accession>A0A7W0HUG4</accession>
<evidence type="ECO:0000256" key="8">
    <source>
        <dbReference type="ARBA" id="ARBA00029586"/>
    </source>
</evidence>
<evidence type="ECO:0000313" key="12">
    <source>
        <dbReference type="EMBL" id="MBA2895942.1"/>
    </source>
</evidence>
<dbReference type="Pfam" id="PF00355">
    <property type="entry name" value="Rieske"/>
    <property type="match status" value="1"/>
</dbReference>
<keyword evidence="13" id="KW-1185">Reference proteome</keyword>
<proteinExistence type="predicted"/>
<comment type="cofactor">
    <cofactor evidence="9">
        <name>[2Fe-2S] cluster</name>
        <dbReference type="ChEBI" id="CHEBI:190135"/>
    </cofactor>
</comment>
<keyword evidence="6" id="KW-0411">Iron-sulfur</keyword>
<keyword evidence="7" id="KW-1015">Disulfide bond</keyword>
<sequence>MREQSQTRRAVIAGVGVGGLAVAIAACGGETTTGGATSGATSEAASPTTPASSAQATSGGGGGSGSGALATTADIPVGGGAVFKDQKVVITQPTAGEFKGFSAVCTHQGCIVASVANGEIVCPCHGGKYKITDGSVVAGPPPKPLPEQAITVEGDNISLA</sequence>
<dbReference type="GO" id="GO:0016705">
    <property type="term" value="F:oxidoreductase activity, acting on paired donors, with incorporation or reduction of molecular oxygen"/>
    <property type="evidence" value="ECO:0007669"/>
    <property type="project" value="UniProtKB-ARBA"/>
</dbReference>
<dbReference type="PROSITE" id="PS51318">
    <property type="entry name" value="TAT"/>
    <property type="match status" value="1"/>
</dbReference>
<keyword evidence="3" id="KW-0001">2Fe-2S</keyword>
<evidence type="ECO:0000256" key="4">
    <source>
        <dbReference type="ARBA" id="ARBA00022723"/>
    </source>
</evidence>
<dbReference type="GO" id="GO:0051537">
    <property type="term" value="F:2 iron, 2 sulfur cluster binding"/>
    <property type="evidence" value="ECO:0007669"/>
    <property type="project" value="UniProtKB-KW"/>
</dbReference>
<dbReference type="PANTHER" id="PTHR10134">
    <property type="entry name" value="CYTOCHROME B-C1 COMPLEX SUBUNIT RIESKE, MITOCHONDRIAL"/>
    <property type="match status" value="1"/>
</dbReference>
<reference evidence="12 13" key="1">
    <citation type="submission" date="2020-07" db="EMBL/GenBank/DDBJ databases">
        <title>Genomic Encyclopedia of Type Strains, Phase IV (KMG-IV): sequencing the most valuable type-strain genomes for metagenomic binning, comparative biology and taxonomic classification.</title>
        <authorList>
            <person name="Goeker M."/>
        </authorList>
    </citation>
    <scope>NUCLEOTIDE SEQUENCE [LARGE SCALE GENOMIC DNA]</scope>
    <source>
        <strain evidence="12 13">DSM 45533</strain>
    </source>
</reference>
<dbReference type="AlphaFoldDB" id="A0A7W0HUG4"/>
<organism evidence="12 13">
    <name type="scientific">Nonomuraea soli</name>
    <dbReference type="NCBI Taxonomy" id="1032476"/>
    <lineage>
        <taxon>Bacteria</taxon>
        <taxon>Bacillati</taxon>
        <taxon>Actinomycetota</taxon>
        <taxon>Actinomycetes</taxon>
        <taxon>Streptosporangiales</taxon>
        <taxon>Streptosporangiaceae</taxon>
        <taxon>Nonomuraea</taxon>
    </lineage>
</organism>
<dbReference type="SUPFAM" id="SSF50022">
    <property type="entry name" value="ISP domain"/>
    <property type="match status" value="1"/>
</dbReference>
<protein>
    <recommendedName>
        <fullName evidence="2">Cytochrome bc1 complex Rieske iron-sulfur subunit</fullName>
    </recommendedName>
    <alternativeName>
        <fullName evidence="8">Cytochrome bc1 reductase complex subunit QcrA</fullName>
    </alternativeName>
</protein>
<comment type="caution">
    <text evidence="12">The sequence shown here is derived from an EMBL/GenBank/DDBJ whole genome shotgun (WGS) entry which is preliminary data.</text>
</comment>
<dbReference type="InterPro" id="IPR006311">
    <property type="entry name" value="TAT_signal"/>
</dbReference>
<dbReference type="PROSITE" id="PS51257">
    <property type="entry name" value="PROKAR_LIPOPROTEIN"/>
    <property type="match status" value="1"/>
</dbReference>
<dbReference type="CDD" id="cd03467">
    <property type="entry name" value="Rieske"/>
    <property type="match status" value="1"/>
</dbReference>
<evidence type="ECO:0000259" key="11">
    <source>
        <dbReference type="PROSITE" id="PS51296"/>
    </source>
</evidence>
<evidence type="ECO:0000313" key="13">
    <source>
        <dbReference type="Proteomes" id="UP000530928"/>
    </source>
</evidence>
<feature type="region of interest" description="Disordered" evidence="10">
    <location>
        <begin position="35"/>
        <end position="67"/>
    </location>
</feature>
<dbReference type="FunFam" id="2.102.10.10:FF:000016">
    <property type="entry name" value="Nitrite reductase/ring-hydroxylating ferredoxin subunit"/>
    <property type="match status" value="1"/>
</dbReference>
<gene>
    <name evidence="12" type="ORF">HNR30_007333</name>
</gene>
<dbReference type="Gene3D" id="2.102.10.10">
    <property type="entry name" value="Rieske [2Fe-2S] iron-sulphur domain"/>
    <property type="match status" value="1"/>
</dbReference>
<evidence type="ECO:0000256" key="3">
    <source>
        <dbReference type="ARBA" id="ARBA00022714"/>
    </source>
</evidence>
<comment type="function">
    <text evidence="1">Iron-sulfur subunit of the cytochrome bc1 complex, an essential component of the respiratory electron transport chain required for ATP synthesis. The bc1 complex catalyzes the oxidation of menaquinol and the reduction of cytochrome c in the respiratory chain. The bc1 complex operates through a Q-cycle mechanism that couples electron transfer to generation of the proton gradient that drives ATP synthesis.</text>
</comment>
<dbReference type="InterPro" id="IPR014349">
    <property type="entry name" value="Rieske_Fe-S_prot"/>
</dbReference>
<keyword evidence="4" id="KW-0479">Metal-binding</keyword>
<evidence type="ECO:0000256" key="10">
    <source>
        <dbReference type="SAM" id="MobiDB-lite"/>
    </source>
</evidence>
<dbReference type="PRINTS" id="PR00162">
    <property type="entry name" value="RIESKE"/>
</dbReference>